<proteinExistence type="inferred from homology"/>
<keyword evidence="4 6" id="KW-0067">ATP-binding</keyword>
<feature type="region of interest" description="Disordered" evidence="8">
    <location>
        <begin position="2387"/>
        <end position="2452"/>
    </location>
</feature>
<feature type="region of interest" description="Disordered" evidence="8">
    <location>
        <begin position="1204"/>
        <end position="1231"/>
    </location>
</feature>
<dbReference type="GO" id="GO:0007052">
    <property type="term" value="P:mitotic spindle organization"/>
    <property type="evidence" value="ECO:0007669"/>
    <property type="project" value="TreeGrafter"/>
</dbReference>
<reference evidence="10" key="1">
    <citation type="submission" date="2021-06" db="EMBL/GenBank/DDBJ databases">
        <authorList>
            <person name="Kallberg Y."/>
            <person name="Tangrot J."/>
            <person name="Rosling A."/>
        </authorList>
    </citation>
    <scope>NUCLEOTIDE SEQUENCE</scope>
    <source>
        <strain evidence="10">CL551</strain>
    </source>
</reference>
<comment type="similarity">
    <text evidence="6">Belongs to the TRAFAC class myosin-kinesin ATPase superfamily. Kinesin family.</text>
</comment>
<feature type="compositionally biased region" description="Low complexity" evidence="8">
    <location>
        <begin position="901"/>
        <end position="916"/>
    </location>
</feature>
<dbReference type="InterPro" id="IPR027640">
    <property type="entry name" value="Kinesin-like_fam"/>
</dbReference>
<keyword evidence="5 7" id="KW-0175">Coiled coil</keyword>
<dbReference type="PANTHER" id="PTHR47969:SF15">
    <property type="entry name" value="CHROMOSOME-ASSOCIATED KINESIN KIF4A-RELATED"/>
    <property type="match status" value="1"/>
</dbReference>
<feature type="compositionally biased region" description="Polar residues" evidence="8">
    <location>
        <begin position="445"/>
        <end position="459"/>
    </location>
</feature>
<feature type="coiled-coil region" evidence="7">
    <location>
        <begin position="1860"/>
        <end position="1908"/>
    </location>
</feature>
<dbReference type="InterPro" id="IPR027417">
    <property type="entry name" value="P-loop_NTPase"/>
</dbReference>
<evidence type="ECO:0000259" key="9">
    <source>
        <dbReference type="PROSITE" id="PS50067"/>
    </source>
</evidence>
<dbReference type="PROSITE" id="PS50067">
    <property type="entry name" value="KINESIN_MOTOR_2"/>
    <property type="match status" value="1"/>
</dbReference>
<dbReference type="Gene3D" id="1.10.287.1490">
    <property type="match status" value="1"/>
</dbReference>
<dbReference type="InterPro" id="IPR036961">
    <property type="entry name" value="Kinesin_motor_dom_sf"/>
</dbReference>
<feature type="compositionally biased region" description="Low complexity" evidence="8">
    <location>
        <begin position="230"/>
        <end position="251"/>
    </location>
</feature>
<feature type="compositionally biased region" description="Low complexity" evidence="8">
    <location>
        <begin position="423"/>
        <end position="444"/>
    </location>
</feature>
<keyword evidence="2" id="KW-0963">Cytoplasm</keyword>
<accession>A0A9N8ZEX4</accession>
<feature type="coiled-coil region" evidence="7">
    <location>
        <begin position="1960"/>
        <end position="2112"/>
    </location>
</feature>
<feature type="compositionally biased region" description="Pro residues" evidence="8">
    <location>
        <begin position="2403"/>
        <end position="2417"/>
    </location>
</feature>
<evidence type="ECO:0000256" key="5">
    <source>
        <dbReference type="ARBA" id="ARBA00023054"/>
    </source>
</evidence>
<dbReference type="PRINTS" id="PR00380">
    <property type="entry name" value="KINESINHEAVY"/>
</dbReference>
<evidence type="ECO:0000313" key="10">
    <source>
        <dbReference type="EMBL" id="CAG8492682.1"/>
    </source>
</evidence>
<dbReference type="PROSITE" id="PS00411">
    <property type="entry name" value="KINESIN_MOTOR_1"/>
    <property type="match status" value="1"/>
</dbReference>
<evidence type="ECO:0000256" key="8">
    <source>
        <dbReference type="SAM" id="MobiDB-lite"/>
    </source>
</evidence>
<feature type="region of interest" description="Disordered" evidence="8">
    <location>
        <begin position="816"/>
        <end position="838"/>
    </location>
</feature>
<feature type="compositionally biased region" description="Low complexity" evidence="8">
    <location>
        <begin position="2442"/>
        <end position="2451"/>
    </location>
</feature>
<comment type="subcellular location">
    <subcellularLocation>
        <location evidence="1">Cytoplasm</location>
    </subcellularLocation>
</comment>
<dbReference type="GO" id="GO:0003777">
    <property type="term" value="F:microtubule motor activity"/>
    <property type="evidence" value="ECO:0007669"/>
    <property type="project" value="InterPro"/>
</dbReference>
<dbReference type="SMART" id="SM00129">
    <property type="entry name" value="KISc"/>
    <property type="match status" value="1"/>
</dbReference>
<feature type="coiled-coil region" evidence="7">
    <location>
        <begin position="2196"/>
        <end position="2304"/>
    </location>
</feature>
<evidence type="ECO:0000256" key="1">
    <source>
        <dbReference type="ARBA" id="ARBA00004496"/>
    </source>
</evidence>
<feature type="coiled-coil region" evidence="7">
    <location>
        <begin position="2462"/>
        <end position="2584"/>
    </location>
</feature>
<evidence type="ECO:0000256" key="7">
    <source>
        <dbReference type="SAM" id="Coils"/>
    </source>
</evidence>
<dbReference type="OrthoDB" id="3176171at2759"/>
<dbReference type="InterPro" id="IPR001752">
    <property type="entry name" value="Kinesin_motor_dom"/>
</dbReference>
<organism evidence="10 11">
    <name type="scientific">Acaulospora morrowiae</name>
    <dbReference type="NCBI Taxonomy" id="94023"/>
    <lineage>
        <taxon>Eukaryota</taxon>
        <taxon>Fungi</taxon>
        <taxon>Fungi incertae sedis</taxon>
        <taxon>Mucoromycota</taxon>
        <taxon>Glomeromycotina</taxon>
        <taxon>Glomeromycetes</taxon>
        <taxon>Diversisporales</taxon>
        <taxon>Acaulosporaceae</taxon>
        <taxon>Acaulospora</taxon>
    </lineage>
</organism>
<dbReference type="Gene3D" id="3.40.850.10">
    <property type="entry name" value="Kinesin motor domain"/>
    <property type="match status" value="1"/>
</dbReference>
<dbReference type="GO" id="GO:0008017">
    <property type="term" value="F:microtubule binding"/>
    <property type="evidence" value="ECO:0007669"/>
    <property type="project" value="InterPro"/>
</dbReference>
<dbReference type="SUPFAM" id="SSF52540">
    <property type="entry name" value="P-loop containing nucleoside triphosphate hydrolases"/>
    <property type="match status" value="1"/>
</dbReference>
<dbReference type="EMBL" id="CAJVPV010001287">
    <property type="protein sequence ID" value="CAG8492682.1"/>
    <property type="molecule type" value="Genomic_DNA"/>
</dbReference>
<feature type="binding site" evidence="6">
    <location>
        <begin position="82"/>
        <end position="89"/>
    </location>
    <ligand>
        <name>ATP</name>
        <dbReference type="ChEBI" id="CHEBI:30616"/>
    </ligand>
</feature>
<dbReference type="GO" id="GO:0005737">
    <property type="term" value="C:cytoplasm"/>
    <property type="evidence" value="ECO:0007669"/>
    <property type="project" value="UniProtKB-SubCell"/>
</dbReference>
<feature type="compositionally biased region" description="Polar residues" evidence="8">
    <location>
        <begin position="220"/>
        <end position="229"/>
    </location>
</feature>
<dbReference type="GO" id="GO:0005524">
    <property type="term" value="F:ATP binding"/>
    <property type="evidence" value="ECO:0007669"/>
    <property type="project" value="UniProtKB-UniRule"/>
</dbReference>
<feature type="coiled-coil region" evidence="7">
    <location>
        <begin position="1332"/>
        <end position="1824"/>
    </location>
</feature>
<feature type="coiled-coil region" evidence="7">
    <location>
        <begin position="1072"/>
        <end position="1196"/>
    </location>
</feature>
<feature type="region of interest" description="Disordered" evidence="8">
    <location>
        <begin position="896"/>
        <end position="916"/>
    </location>
</feature>
<dbReference type="Pfam" id="PF00225">
    <property type="entry name" value="Kinesin"/>
    <property type="match status" value="1"/>
</dbReference>
<evidence type="ECO:0000256" key="6">
    <source>
        <dbReference type="PROSITE-ProRule" id="PRU00283"/>
    </source>
</evidence>
<feature type="domain" description="Kinesin motor" evidence="9">
    <location>
        <begin position="1"/>
        <end position="386"/>
    </location>
</feature>
<evidence type="ECO:0000256" key="2">
    <source>
        <dbReference type="ARBA" id="ARBA00022490"/>
    </source>
</evidence>
<feature type="compositionally biased region" description="Low complexity" evidence="8">
    <location>
        <begin position="550"/>
        <end position="572"/>
    </location>
</feature>
<name>A0A9N8ZEX4_9GLOM</name>
<evidence type="ECO:0000256" key="4">
    <source>
        <dbReference type="ARBA" id="ARBA00022840"/>
    </source>
</evidence>
<evidence type="ECO:0000256" key="3">
    <source>
        <dbReference type="ARBA" id="ARBA00022741"/>
    </source>
</evidence>
<dbReference type="PANTHER" id="PTHR47969">
    <property type="entry name" value="CHROMOSOME-ASSOCIATED KINESIN KIF4A-RELATED"/>
    <property type="match status" value="1"/>
</dbReference>
<sequence length="2591" mass="293661">MAALRIRPIDPKEKQSRFQRQVITTSSSTPNQVIVQGEKKQTFNYDYVFGPEAEQQEVYQNAVEKLVDQFLEGYNVTILAYGQTSSGKTHTMGTSHNSSIPSEQKGIIPRAMSTLFSIMNSPQFKSRKFAIKVSFIEIYNEELIDLLADYLPGTDNCKPQVTIREDSKGNILWSGLQEIRVNGVDELMSHLARGSLNRQVGATDMNEQSSRSHAIFSVTMSQQKSNGSTNSGLNSPVNSNSSNNGSDSRPSTPSKIMRSNSRATLRASRRFEEGESISITSKFHFVDLAGSERLKRTSAIGERVKEGISINAGLLALGNVISALGDPTKARHTTHIPYRDSKLTRLLQDSLGGNAQTLMIACVSPTECNLNETINTLKYANRARNIKNTVTVNSEEVGWNDLEHLQMLVLKLRTEIKALRNNGGNNEASNGASHISSSNGSGRSTPTHMNGGNNGSGRSTPTYMYGGPGYGPPKRLSNSSLSIVTDANGDTTYSVNSPNVLPASALQSQSNKDIELLEEQLMELQRSYSELSQKYAKTTAELAMHQENADGVSSRGSSDGSTHSQSSSISSDQPLTQLESITEEDEEHNKDQSPFFLSEEFQKAVEPVIEEYEKSISNLESQLALNRAAIYHTETLMQEQELKLEYAEKINEQNVSLINDLRNKISEYCNKESVSEAYIRGLETKLEKYVEEQERDQGMIKELKTKIMQMKTNEENSNGYIRDVESRLETSDQKVEKFEKIVQRLEERLVQRDSEFAKLEARMRLSAEEERKALNEEIESRDARIMKLEERVDELVSELNSLRRIQKRASIVVNERSLKESSLGESSSPRSVMPDSSTAENMATIALESKLLSLQKTHAKTVSEVSEIKTKYEECLYEIHELQSQLTEARLCDSESFDGNTSSAPTTPLTPMSPTLPQCKPRIHSLICNNSLNSLRMSLPAALKSNENTESPLILSKNVALTSLKKSSHRRAKSLTPEIRDKEKRDLAHMTIVQMLQKEMKQLELMHEEKSQGLDEIKKEFAKLECNHRETLEIVEELREEIKRRDAIAQLEVTSVISADYTDRGFSVTASELDEHEIISRLREELERLREEQRRTLEIIEQKKEGSKNSELHIEKIEADLRDLREKVSLDEKSEEYDSEIQATKILIEKLQTEIEAKSHTLAALLLPSVEHQDKIKRLEDELQEARQTYRLVIDEKIGKLTSTVEANSKEEPSNDSDVSGSPSVTSVKVEELRDEHENKVKFLEERVKNLELQLLEAKEEQKNAIPKSLCVIEPTQKTIEMLEENLSALQKELLAKSETIENLKSESELVAGLKTEVEFLKSDIKSKGELIEALKRDLADKSNIQQKINEKEAEATALKAQLSELKKRDEEMERQVQELRIELENQDVIKGTNNELQSELEVVKQQLKVVKDKETFALERLRILDAEEIKLQQEIRRLNDLEVTQNERINELEAHLLQQDELAKDFDGLQNELALAKESKSLQQKKIAELESQLENSQREHESLENMINDFKFKVSEQRKQIQLAEMQISNDSNNNAKAIEALNVEIEKMREQESEQCKKIEKLEGQLEEVQQRENSKISSIKEELSTLESAKSELVKTVEELEKQLSEAKKELEKSETIRDEIKLLKELELEQKKTIDYLKSQLDETVKEKELVLKEVEILRKDFGLQRELVIVLEEELNLIKEELNRSRKENQESEKKIEELSKIMKETLRQREEEESKTKALEEQILEMKTTNKSNDVNLSKLQRELSDAKDHKEIQNELLAKLNSQIIVLENERDKQLEREKELTNALEAKEIEQREAVEALESIISGLRDQLDEVKNSSQMDMETISDLGNKLAAVGSQLDESRSLEESQSQIVIELEVKLKETNAAIIEKEELLMSKDALLKELQANAEKAKIQLDKAKVSEAMESDRAKKLEVQLYGIQSRLHDLSPTEYEEAKPTKFVMEVEFKLVTSDNIEELKSVLVEIKTELEKARAAEAEQAEIIKTLELQLQEADRCRDEEISKVNSATLEVERLKEQCKNLRLELDDAHKDSLIAGFQKVDVSIVEDLSKQLKKANREVKHQRERVDELEKITKQLESEKKDKEKQNENLLQQIEELQKKIESIIDESSDSIDTDAISSIRSSISESATSPAFSKLTAANESLRKTNETLNLKILQAQSRMTVLTQRIMSLEHDLKNLQFVSKEDLDENSVLQFKEKIADLEAEKEGLAQANANFSEERKKFNQKIESLLEQLALSGKGGNSTAAQFSELNGKVLELENEISDLKQKSMAENQEMTKEIARLLEINEKLEGEKKKVGEKPLEGPISRIEPVRTQGSDDLMHAKLLSQESTIIQQSNLIKALQEKIIELELRGDADLINELNLSNGGMYVTDLEAVGGFRASEATKKKRSGVSAINLPMTPPSTPPPSLPLPSLPASIGSNSGSRSSTPGCVSPPPRSNSASRPGSRTGFVDLANASAVELSVEIHKLHRKISKMEEENLENRQQVETLETSLSENETNLRVAKQQLQILQREKTELLDQIKRLRSQLDETTTQFENAKSSVQEEKKVIETVLEEERRAKESAEKARRQLENRMEELIARKSKFMCF</sequence>
<evidence type="ECO:0000313" key="11">
    <source>
        <dbReference type="Proteomes" id="UP000789342"/>
    </source>
</evidence>
<feature type="region of interest" description="Disordered" evidence="8">
    <location>
        <begin position="547"/>
        <end position="576"/>
    </location>
</feature>
<dbReference type="Proteomes" id="UP000789342">
    <property type="component" value="Unassembled WGS sequence"/>
</dbReference>
<dbReference type="CDD" id="cd01372">
    <property type="entry name" value="KISc_KIF4"/>
    <property type="match status" value="1"/>
</dbReference>
<dbReference type="GO" id="GO:0051231">
    <property type="term" value="P:spindle elongation"/>
    <property type="evidence" value="ECO:0007669"/>
    <property type="project" value="TreeGrafter"/>
</dbReference>
<keyword evidence="3 6" id="KW-0547">Nucleotide-binding</keyword>
<feature type="region of interest" description="Disordered" evidence="8">
    <location>
        <begin position="423"/>
        <end position="478"/>
    </location>
</feature>
<feature type="coiled-coil region" evidence="7">
    <location>
        <begin position="721"/>
        <end position="805"/>
    </location>
</feature>
<feature type="coiled-coil region" evidence="7">
    <location>
        <begin position="993"/>
        <end position="1041"/>
    </location>
</feature>
<feature type="compositionally biased region" description="Low complexity" evidence="8">
    <location>
        <begin position="820"/>
        <end position="837"/>
    </location>
</feature>
<feature type="compositionally biased region" description="Polar residues" evidence="8">
    <location>
        <begin position="1216"/>
        <end position="1227"/>
    </location>
</feature>
<feature type="compositionally biased region" description="Polar residues" evidence="8">
    <location>
        <begin position="252"/>
        <end position="263"/>
    </location>
</feature>
<keyword evidence="11" id="KW-1185">Reference proteome</keyword>
<dbReference type="InterPro" id="IPR019821">
    <property type="entry name" value="Kinesin_motor_CS"/>
</dbReference>
<gene>
    <name evidence="10" type="ORF">AMORRO_LOCUS2853</name>
</gene>
<feature type="region of interest" description="Disordered" evidence="8">
    <location>
        <begin position="220"/>
        <end position="271"/>
    </location>
</feature>
<dbReference type="GO" id="GO:0005875">
    <property type="term" value="C:microtubule associated complex"/>
    <property type="evidence" value="ECO:0007669"/>
    <property type="project" value="TreeGrafter"/>
</dbReference>
<comment type="caution">
    <text evidence="10">The sequence shown here is derived from an EMBL/GenBank/DDBJ whole genome shotgun (WGS) entry which is preliminary data.</text>
</comment>
<dbReference type="GO" id="GO:0007018">
    <property type="term" value="P:microtubule-based movement"/>
    <property type="evidence" value="ECO:0007669"/>
    <property type="project" value="InterPro"/>
</dbReference>
<feature type="compositionally biased region" description="Low complexity" evidence="8">
    <location>
        <begin position="2418"/>
        <end position="2434"/>
    </location>
</feature>
<protein>
    <submittedName>
        <fullName evidence="10">11608_t:CDS:1</fullName>
    </submittedName>
</protein>
<keyword evidence="6" id="KW-0505">Motor protein</keyword>